<feature type="compositionally biased region" description="Low complexity" evidence="1">
    <location>
        <begin position="194"/>
        <end position="208"/>
    </location>
</feature>
<feature type="compositionally biased region" description="Low complexity" evidence="1">
    <location>
        <begin position="517"/>
        <end position="537"/>
    </location>
</feature>
<organism evidence="2 3">
    <name type="scientific">Heterostelium pallidum (strain ATCC 26659 / Pp 5 / PN500)</name>
    <name type="common">Cellular slime mold</name>
    <name type="synonym">Polysphondylium pallidum</name>
    <dbReference type="NCBI Taxonomy" id="670386"/>
    <lineage>
        <taxon>Eukaryota</taxon>
        <taxon>Amoebozoa</taxon>
        <taxon>Evosea</taxon>
        <taxon>Eumycetozoa</taxon>
        <taxon>Dictyostelia</taxon>
        <taxon>Acytosteliales</taxon>
        <taxon>Acytosteliaceae</taxon>
        <taxon>Heterostelium</taxon>
    </lineage>
</organism>
<proteinExistence type="predicted"/>
<reference evidence="2 3" key="1">
    <citation type="journal article" date="2011" name="Genome Res.">
        <title>Phylogeny-wide analysis of social amoeba genomes highlights ancient origins for complex intercellular communication.</title>
        <authorList>
            <person name="Heidel A.J."/>
            <person name="Lawal H.M."/>
            <person name="Felder M."/>
            <person name="Schilde C."/>
            <person name="Helps N.R."/>
            <person name="Tunggal B."/>
            <person name="Rivero F."/>
            <person name="John U."/>
            <person name="Schleicher M."/>
            <person name="Eichinger L."/>
            <person name="Platzer M."/>
            <person name="Noegel A.A."/>
            <person name="Schaap P."/>
            <person name="Gloeckner G."/>
        </authorList>
    </citation>
    <scope>NUCLEOTIDE SEQUENCE [LARGE SCALE GENOMIC DNA]</scope>
    <source>
        <strain evidence="3">ATCC 26659 / Pp 5 / PN500</strain>
    </source>
</reference>
<dbReference type="GeneID" id="31358998"/>
<sequence length="553" mass="62054">MRKQIKYGGRGGRATMRRGRRQPQKIELPIDTKLSKPLFTNLKHVFIVDLSSYTGLACNELLHQLLFGEILNVEDVKVVVVMKAKFAPRCQCGIGERNVDTAFYKNRFIVEGQGRIVLEPEKTISSKKYRDALVKYMCSIVSDPVAMVHVHSEDYIDASCKVYSLITPTSETNQLLSFFKIGFHFKSPIEQLEQQPQQQQQLTSSTSSFGGAQTARSTPSKTTKFGASASTPKKSLSSNSSIPIKKKVQVVDSGNNSRVGIVGNEADVDTVVEKVKLWLSKRIKNCTDIVNLPKTRGSLEAAIKSFCTLYKESDIQTILSILYDSGDINMCMVCQSCRPTNPGATTFYFTHKRVPEYLLEHCHSMMSMINTLFTKNKEQPIQLNTLTASAFKDKVFVNEQAVVDKLIQSEYLKIIVNSNDTTTLNDSGSRYGGYDYNQQQQQPQHKQKLEYTEISRQAENQIDSFMDKLAGLVVNDAEVPAAIIETGPLPTDDIPPVVEITEQPNISWDNNLSVFINNNNNNNNTPTKSPTTSKYKYFSNSPSRTPKKDFSFF</sequence>
<dbReference type="RefSeq" id="XP_020436514.1">
    <property type="nucleotide sequence ID" value="XM_020574442.1"/>
</dbReference>
<gene>
    <name evidence="2" type="ORF">PPL_03478</name>
</gene>
<feature type="compositionally biased region" description="Polar residues" evidence="1">
    <location>
        <begin position="209"/>
        <end position="225"/>
    </location>
</feature>
<feature type="compositionally biased region" description="Low complexity" evidence="1">
    <location>
        <begin position="227"/>
        <end position="240"/>
    </location>
</feature>
<evidence type="ECO:0000256" key="1">
    <source>
        <dbReference type="SAM" id="MobiDB-lite"/>
    </source>
</evidence>
<dbReference type="EMBL" id="ADBJ01000010">
    <property type="protein sequence ID" value="EFA84400.1"/>
    <property type="molecule type" value="Genomic_DNA"/>
</dbReference>
<accession>D3B502</accession>
<protein>
    <submittedName>
        <fullName evidence="2">Uncharacterized protein</fullName>
    </submittedName>
</protein>
<dbReference type="AlphaFoldDB" id="D3B502"/>
<comment type="caution">
    <text evidence="2">The sequence shown here is derived from an EMBL/GenBank/DDBJ whole genome shotgun (WGS) entry which is preliminary data.</text>
</comment>
<name>D3B502_HETP5</name>
<dbReference type="FunCoup" id="D3B502">
    <property type="interactions" value="805"/>
</dbReference>
<evidence type="ECO:0000313" key="2">
    <source>
        <dbReference type="EMBL" id="EFA84400.1"/>
    </source>
</evidence>
<keyword evidence="3" id="KW-1185">Reference proteome</keyword>
<dbReference type="InParanoid" id="D3B502"/>
<feature type="region of interest" description="Disordered" evidence="1">
    <location>
        <begin position="194"/>
        <end position="240"/>
    </location>
</feature>
<evidence type="ECO:0000313" key="3">
    <source>
        <dbReference type="Proteomes" id="UP000001396"/>
    </source>
</evidence>
<dbReference type="Proteomes" id="UP000001396">
    <property type="component" value="Unassembled WGS sequence"/>
</dbReference>
<feature type="region of interest" description="Disordered" evidence="1">
    <location>
        <begin position="517"/>
        <end position="553"/>
    </location>
</feature>
<feature type="region of interest" description="Disordered" evidence="1">
    <location>
        <begin position="1"/>
        <end position="21"/>
    </location>
</feature>